<dbReference type="InterPro" id="IPR041575">
    <property type="entry name" value="Rubredoxin_C"/>
</dbReference>
<name>A0A923EA50_CLOTT</name>
<dbReference type="InterPro" id="IPR023753">
    <property type="entry name" value="FAD/NAD-binding_dom"/>
</dbReference>
<sequence length="438" mass="48221">MSKKWKCLICGVSFDGDNPPGICPVCGAPADQFVEVLEDTITQKDTVDHNFLIIGNGAAGFYAADAIRMRNKDCNIKIISSESYTSYYRPSLSDYLSNDNLDDNFYLAKKEWYEDNNIDLLLNTTVKDIDPSNKSITLSNNSTLVYDKLIIANGSHNFIPLIPGNNKKGIFSLKDLKDANNIKGYIKKCKNAVVIGGGLLGLEAAGELKKLGLNVTVVEFFKRLLPRQLDEKGAKILKECVDNSGVNVILDDSLSEIIGDSHIKSIKLKSGNIIDTDILLFSVGIRANKELADQCGIKTDKAIVVNEKMETNIKDIYACGDVAEFNGRNYGNWSAAVKMGKIAGANAVGENEVFKDFTSAIIFNSMGAKMFSCGDYGNSDEQLCYENSEKGFYKKLFFKNNMLIGAMMLGSISTSGKTIEAIKNNYTKDQVLRENLIY</sequence>
<dbReference type="PRINTS" id="PR00411">
    <property type="entry name" value="PNDRDTASEI"/>
</dbReference>
<dbReference type="GO" id="GO:0016491">
    <property type="term" value="F:oxidoreductase activity"/>
    <property type="evidence" value="ECO:0007669"/>
    <property type="project" value="InterPro"/>
</dbReference>
<dbReference type="CDD" id="cd00729">
    <property type="entry name" value="rubredoxin_SM"/>
    <property type="match status" value="1"/>
</dbReference>
<comment type="cofactor">
    <cofactor evidence="1">
        <name>Fe(3+)</name>
        <dbReference type="ChEBI" id="CHEBI:29034"/>
    </cofactor>
</comment>
<dbReference type="GO" id="GO:0005506">
    <property type="term" value="F:iron ion binding"/>
    <property type="evidence" value="ECO:0007669"/>
    <property type="project" value="InterPro"/>
</dbReference>
<comment type="caution">
    <text evidence="6">The sequence shown here is derived from an EMBL/GenBank/DDBJ whole genome shotgun (WGS) entry which is preliminary data.</text>
</comment>
<dbReference type="Pfam" id="PF21349">
    <property type="entry name" value="RUBY_RBDX"/>
    <property type="match status" value="1"/>
</dbReference>
<dbReference type="PANTHER" id="PTHR43429">
    <property type="entry name" value="PYRIDINE NUCLEOTIDE-DISULFIDE OXIDOREDUCTASE DOMAIN-CONTAINING"/>
    <property type="match status" value="1"/>
</dbReference>
<dbReference type="InterPro" id="IPR048574">
    <property type="entry name" value="RUBY_RBDX"/>
</dbReference>
<comment type="cofactor">
    <cofactor evidence="2">
        <name>FAD</name>
        <dbReference type="ChEBI" id="CHEBI:57692"/>
    </cofactor>
</comment>
<dbReference type="Pfam" id="PF07992">
    <property type="entry name" value="Pyr_redox_2"/>
    <property type="match status" value="1"/>
</dbReference>
<keyword evidence="3" id="KW-0285">Flavoprotein</keyword>
<dbReference type="Proteomes" id="UP000563151">
    <property type="component" value="Unassembled WGS sequence"/>
</dbReference>
<organism evidence="6 7">
    <name type="scientific">Clostridium tetanomorphum</name>
    <dbReference type="NCBI Taxonomy" id="1553"/>
    <lineage>
        <taxon>Bacteria</taxon>
        <taxon>Bacillati</taxon>
        <taxon>Bacillota</taxon>
        <taxon>Clostridia</taxon>
        <taxon>Eubacteriales</taxon>
        <taxon>Clostridiaceae</taxon>
        <taxon>Clostridium</taxon>
    </lineage>
</organism>
<dbReference type="InterPro" id="IPR050260">
    <property type="entry name" value="FAD-bd_OxRdtase"/>
</dbReference>
<evidence type="ECO:0000313" key="6">
    <source>
        <dbReference type="EMBL" id="MBC2397531.1"/>
    </source>
</evidence>
<dbReference type="RefSeq" id="WP_173679897.1">
    <property type="nucleotide sequence ID" value="NZ_JAAZWO010000006.1"/>
</dbReference>
<proteinExistence type="predicted"/>
<evidence type="ECO:0000256" key="2">
    <source>
        <dbReference type="ARBA" id="ARBA00001974"/>
    </source>
</evidence>
<keyword evidence="7" id="KW-1185">Reference proteome</keyword>
<dbReference type="Gene3D" id="3.50.50.60">
    <property type="entry name" value="FAD/NAD(P)-binding domain"/>
    <property type="match status" value="2"/>
</dbReference>
<gene>
    <name evidence="6" type="ORF">HGG79_07050</name>
</gene>
<dbReference type="PROSITE" id="PS50903">
    <property type="entry name" value="RUBREDOXIN_LIKE"/>
    <property type="match status" value="1"/>
</dbReference>
<accession>A0A923EA50</accession>
<evidence type="ECO:0000256" key="4">
    <source>
        <dbReference type="ARBA" id="ARBA00022827"/>
    </source>
</evidence>
<dbReference type="Gene3D" id="2.20.28.10">
    <property type="match status" value="1"/>
</dbReference>
<keyword evidence="4" id="KW-0274">FAD</keyword>
<dbReference type="PRINTS" id="PR00368">
    <property type="entry name" value="FADPNR"/>
</dbReference>
<evidence type="ECO:0000259" key="5">
    <source>
        <dbReference type="PROSITE" id="PS50903"/>
    </source>
</evidence>
<dbReference type="Pfam" id="PF18267">
    <property type="entry name" value="Rubredoxin_C"/>
    <property type="match status" value="1"/>
</dbReference>
<dbReference type="Gene3D" id="3.30.390.30">
    <property type="match status" value="1"/>
</dbReference>
<feature type="domain" description="Rubredoxin-like" evidence="5">
    <location>
        <begin position="2"/>
        <end position="36"/>
    </location>
</feature>
<evidence type="ECO:0000256" key="1">
    <source>
        <dbReference type="ARBA" id="ARBA00001965"/>
    </source>
</evidence>
<dbReference type="InterPro" id="IPR036188">
    <property type="entry name" value="FAD/NAD-bd_sf"/>
</dbReference>
<dbReference type="AlphaFoldDB" id="A0A923EA50"/>
<dbReference type="EMBL" id="JAAZWO010000006">
    <property type="protein sequence ID" value="MBC2397531.1"/>
    <property type="molecule type" value="Genomic_DNA"/>
</dbReference>
<dbReference type="SUPFAM" id="SSF51905">
    <property type="entry name" value="FAD/NAD(P)-binding domain"/>
    <property type="match status" value="2"/>
</dbReference>
<evidence type="ECO:0000313" key="7">
    <source>
        <dbReference type="Proteomes" id="UP000563151"/>
    </source>
</evidence>
<evidence type="ECO:0000256" key="3">
    <source>
        <dbReference type="ARBA" id="ARBA00022630"/>
    </source>
</evidence>
<dbReference type="InterPro" id="IPR024934">
    <property type="entry name" value="Rubredoxin-like_dom"/>
</dbReference>
<dbReference type="SUPFAM" id="SSF57802">
    <property type="entry name" value="Rubredoxin-like"/>
    <property type="match status" value="1"/>
</dbReference>
<reference evidence="6 7" key="1">
    <citation type="submission" date="2020-04" db="EMBL/GenBank/DDBJ databases">
        <title>Genomic insights into acetone-butanol-ethanol (ABE) fermentation by sequencing solventogenic clostridia strains.</title>
        <authorList>
            <person name="Brown S."/>
        </authorList>
    </citation>
    <scope>NUCLEOTIDE SEQUENCE [LARGE SCALE GENOMIC DNA]</scope>
    <source>
        <strain evidence="6 7">DJ011</strain>
    </source>
</reference>
<dbReference type="PANTHER" id="PTHR43429:SF3">
    <property type="entry name" value="NITRITE REDUCTASE [NAD(P)H]"/>
    <property type="match status" value="1"/>
</dbReference>
<dbReference type="InterPro" id="IPR016156">
    <property type="entry name" value="FAD/NAD-linked_Rdtase_dimer_sf"/>
</dbReference>
<protein>
    <submittedName>
        <fullName evidence="6">FAD-dependent oxidoreductase</fullName>
    </submittedName>
</protein>